<name>A0A226EK22_FOLCA</name>
<feature type="compositionally biased region" description="Low complexity" evidence="1">
    <location>
        <begin position="344"/>
        <end position="355"/>
    </location>
</feature>
<feature type="compositionally biased region" description="Polar residues" evidence="1">
    <location>
        <begin position="474"/>
        <end position="484"/>
    </location>
</feature>
<sequence>MELNSKATGKQALGSSTAAIVVEKLLGKEEDTVVKQGGRADSASDNEVFVSVKSINISGSGPDLPTLVVGTEGESGLNSGNVAGSRNLEGGGGGGESNNEQSNLSKSETSGRVLLVPRVCSDSHIGEGEGFHSSRLSSSASLGSLSSAVFLAVGISSEEGSKTASSAAHPPVVEDGVSGDKKTKKKCQSGGNEARAENVNAELGESLHVSFGNTTHSSSGGSGGGKSKGKTLLGVLGPACPTKDVKTEPEESDIDLDTDSSIQVEHDLSVGNTKDFVEDELLEEYDEPDDELHRELEQIFETDLIPSGGVAKGGHRGGSRFSPCKSKRSKYVDSATWTQEDDMPSSLSDLSPVQSPKKKSSHSSSSKGRVHSSGLAETSGHHSTSSTAAGHYPGGQFDHQYQYHSHHQSHKVGGGGGIGGHPGSRRHPQQQGQQAPQSGSGSSRNGKSHHRIHQSQSNQRLTGNSSGGLGSEFIHQNQPQQHPVQECYTVSSQLLSREARLYENFPTTQGELETLEILLTGGESCNYPTSGGGGGFGRNNSNPKASTSRNSLYKTNNGGGGGSGSGSGGSSGTNNNNHILLHYHHHSASNLNSSPGPGSIRNSVEQLFSVSELLGPGSCLAVGGSGGGIGGGCGPPSRTSWVDSGRESLSFDGENNNSGGSSRNLLLIPPPPPPPINYQGFVNSSIIMQAHHTSNQSPSHNSQAHSSRKSGSRRDRLVRQKQAIDETFLPIPTNSTDNLGIDQGGTGGGCGYLAVPSPRRTGGMMANNLIAANFCNAAASPISLHRHPPASQIMLHENKKNKPLIPCDSPYGIMTGGHGNGDWTFGGGTDKKGGQMSRDLLRCRSPQRTGRSRGKNSHNQSFDYGELPSQHQMFPKRHLLSSRQLSSYNNHQQGFIPASGGSQIGNNNPALILQPQQQHRSFPVGLFSGGAPKSCSMGDLTSSTASPNKRPPNHSNHHNCQSFHGKASDEVALCPPHPNPASLVTSLPLPPQTSVTYEFSLAPQSGTLAPGWNLTAVQRGLATAVPLAAAVARRRLPRPRTMRPRFGFTDKNEARKAKWTIVVTALALLAMSILLVAITLRLAPLIDDLGKRGCLPPIIFLQSGYGYVSACFVCKLI</sequence>
<keyword evidence="2" id="KW-1133">Transmembrane helix</keyword>
<keyword evidence="2" id="KW-0472">Membrane</keyword>
<reference evidence="3 4" key="1">
    <citation type="submission" date="2015-12" db="EMBL/GenBank/DDBJ databases">
        <title>The genome of Folsomia candida.</title>
        <authorList>
            <person name="Faddeeva A."/>
            <person name="Derks M.F."/>
            <person name="Anvar Y."/>
            <person name="Smit S."/>
            <person name="Van Straalen N."/>
            <person name="Roelofs D."/>
        </authorList>
    </citation>
    <scope>NUCLEOTIDE SEQUENCE [LARGE SCALE GENOMIC DNA]</scope>
    <source>
        <strain evidence="3 4">VU population</strain>
        <tissue evidence="3">Whole body</tissue>
    </source>
</reference>
<feature type="region of interest" description="Disordered" evidence="1">
    <location>
        <begin position="890"/>
        <end position="909"/>
    </location>
</feature>
<feature type="compositionally biased region" description="Basic and acidic residues" evidence="1">
    <location>
        <begin position="712"/>
        <end position="724"/>
    </location>
</feature>
<feature type="compositionally biased region" description="Polar residues" evidence="1">
    <location>
        <begin position="538"/>
        <end position="554"/>
    </location>
</feature>
<protein>
    <submittedName>
        <fullName evidence="3">Uncharacterized protein</fullName>
    </submittedName>
</protein>
<feature type="transmembrane region" description="Helical" evidence="2">
    <location>
        <begin position="1059"/>
        <end position="1083"/>
    </location>
</feature>
<evidence type="ECO:0000256" key="1">
    <source>
        <dbReference type="SAM" id="MobiDB-lite"/>
    </source>
</evidence>
<keyword evidence="4" id="KW-1185">Reference proteome</keyword>
<dbReference type="Proteomes" id="UP000198287">
    <property type="component" value="Unassembled WGS sequence"/>
</dbReference>
<keyword evidence="2" id="KW-0812">Transmembrane</keyword>
<feature type="compositionally biased region" description="Polar residues" evidence="1">
    <location>
        <begin position="692"/>
        <end position="705"/>
    </location>
</feature>
<feature type="region of interest" description="Disordered" evidence="1">
    <location>
        <begin position="843"/>
        <end position="867"/>
    </location>
</feature>
<organism evidence="3 4">
    <name type="scientific">Folsomia candida</name>
    <name type="common">Springtail</name>
    <dbReference type="NCBI Taxonomy" id="158441"/>
    <lineage>
        <taxon>Eukaryota</taxon>
        <taxon>Metazoa</taxon>
        <taxon>Ecdysozoa</taxon>
        <taxon>Arthropoda</taxon>
        <taxon>Hexapoda</taxon>
        <taxon>Collembola</taxon>
        <taxon>Entomobryomorpha</taxon>
        <taxon>Isotomoidea</taxon>
        <taxon>Isotomidae</taxon>
        <taxon>Proisotominae</taxon>
        <taxon>Folsomia</taxon>
    </lineage>
</organism>
<evidence type="ECO:0000256" key="2">
    <source>
        <dbReference type="SAM" id="Phobius"/>
    </source>
</evidence>
<feature type="region of interest" description="Disordered" evidence="1">
    <location>
        <begin position="304"/>
        <end position="484"/>
    </location>
</feature>
<feature type="region of interest" description="Disordered" evidence="1">
    <location>
        <begin position="935"/>
        <end position="962"/>
    </location>
</feature>
<feature type="compositionally biased region" description="Low complexity" evidence="1">
    <location>
        <begin position="381"/>
        <end position="391"/>
    </location>
</feature>
<feature type="region of interest" description="Disordered" evidence="1">
    <location>
        <begin position="210"/>
        <end position="271"/>
    </location>
</feature>
<accession>A0A226EK22</accession>
<feature type="compositionally biased region" description="Low complexity" evidence="1">
    <location>
        <begin position="653"/>
        <end position="667"/>
    </location>
</feature>
<comment type="caution">
    <text evidence="3">The sequence shown here is derived from an EMBL/GenBank/DDBJ whole genome shotgun (WGS) entry which is preliminary data.</text>
</comment>
<feature type="compositionally biased region" description="Polar residues" evidence="1">
    <location>
        <begin position="900"/>
        <end position="909"/>
    </location>
</feature>
<feature type="compositionally biased region" description="Gly residues" evidence="1">
    <location>
        <begin position="557"/>
        <end position="571"/>
    </location>
</feature>
<evidence type="ECO:0000313" key="4">
    <source>
        <dbReference type="Proteomes" id="UP000198287"/>
    </source>
</evidence>
<dbReference type="STRING" id="158441.A0A226EK22"/>
<dbReference type="EMBL" id="LNIX01000003">
    <property type="protein sequence ID" value="OXA58045.1"/>
    <property type="molecule type" value="Genomic_DNA"/>
</dbReference>
<feature type="compositionally biased region" description="Low complexity" evidence="1">
    <location>
        <begin position="362"/>
        <end position="374"/>
    </location>
</feature>
<feature type="region of interest" description="Disordered" evidence="1">
    <location>
        <begin position="71"/>
        <end position="109"/>
    </location>
</feature>
<feature type="compositionally biased region" description="Gly residues" evidence="1">
    <location>
        <begin position="412"/>
        <end position="422"/>
    </location>
</feature>
<feature type="region of interest" description="Disordered" evidence="1">
    <location>
        <begin position="160"/>
        <end position="198"/>
    </location>
</feature>
<gene>
    <name evidence="3" type="ORF">Fcan01_07488</name>
</gene>
<proteinExistence type="predicted"/>
<dbReference type="AlphaFoldDB" id="A0A226EK22"/>
<feature type="compositionally biased region" description="Polar residues" evidence="1">
    <location>
        <begin position="454"/>
        <end position="464"/>
    </location>
</feature>
<evidence type="ECO:0000313" key="3">
    <source>
        <dbReference type="EMBL" id="OXA58045.1"/>
    </source>
</evidence>
<feature type="region of interest" description="Disordered" evidence="1">
    <location>
        <begin position="631"/>
        <end position="672"/>
    </location>
</feature>
<feature type="region of interest" description="Disordered" evidence="1">
    <location>
        <begin position="529"/>
        <end position="578"/>
    </location>
</feature>
<feature type="compositionally biased region" description="Low complexity" evidence="1">
    <location>
        <begin position="429"/>
        <end position="444"/>
    </location>
</feature>
<feature type="region of interest" description="Disordered" evidence="1">
    <location>
        <begin position="692"/>
        <end position="742"/>
    </location>
</feature>
<dbReference type="OrthoDB" id="8197295at2759"/>